<keyword evidence="3" id="KW-1185">Reference proteome</keyword>
<accession>A0ABS6SFY8</accession>
<dbReference type="InterPro" id="IPR011086">
    <property type="entry name" value="DUF1521"/>
</dbReference>
<dbReference type="Pfam" id="PF07481">
    <property type="entry name" value="DUF1521"/>
    <property type="match status" value="1"/>
</dbReference>
<gene>
    <name evidence="2" type="ORF">KCG44_09255</name>
</gene>
<feature type="domain" description="DUF1521" evidence="1">
    <location>
        <begin position="70"/>
        <end position="235"/>
    </location>
</feature>
<evidence type="ECO:0000313" key="2">
    <source>
        <dbReference type="EMBL" id="MBV7256968.1"/>
    </source>
</evidence>
<sequence>MTTIANTMYTMAAGSALINFAAQMGAMARFGTMQFTPFNLPQNGILPGGGCLPPPGCGCWAPPVAAVEPWAATMPENGRASVDLGDGYTMELNEHSSEIIIRDGDGNVTRIWGDPHVDVNGERSGDFYDTTTFELENGTKITINTEPWGNNPNAYVASQVVVTKGDQGMVIDGISQNQKGDLEITMGQNGRALDFAHDDGMNVHEQDLGNGDYGWTSEFTGERMTRADWDLTKHANRELRESMEFSRDMSQAIMGWLFAGDLGALMTWAGTETAERDMRETVMPFIPNVNA</sequence>
<proteinExistence type="predicted"/>
<dbReference type="RefSeq" id="WP_218445811.1">
    <property type="nucleotide sequence ID" value="NZ_JAGSPA010000003.1"/>
</dbReference>
<evidence type="ECO:0000313" key="3">
    <source>
        <dbReference type="Proteomes" id="UP000722336"/>
    </source>
</evidence>
<dbReference type="EMBL" id="JAGSPA010000003">
    <property type="protein sequence ID" value="MBV7256968.1"/>
    <property type="molecule type" value="Genomic_DNA"/>
</dbReference>
<comment type="caution">
    <text evidence="2">The sequence shown here is derived from an EMBL/GenBank/DDBJ whole genome shotgun (WGS) entry which is preliminary data.</text>
</comment>
<name>A0ABS6SFY8_9SPHN</name>
<evidence type="ECO:0000259" key="1">
    <source>
        <dbReference type="Pfam" id="PF07481"/>
    </source>
</evidence>
<organism evidence="2 3">
    <name type="scientific">Pacificimonas pallii</name>
    <dbReference type="NCBI Taxonomy" id="2827236"/>
    <lineage>
        <taxon>Bacteria</taxon>
        <taxon>Pseudomonadati</taxon>
        <taxon>Pseudomonadota</taxon>
        <taxon>Alphaproteobacteria</taxon>
        <taxon>Sphingomonadales</taxon>
        <taxon>Sphingosinicellaceae</taxon>
        <taxon>Pacificimonas</taxon>
    </lineage>
</organism>
<protein>
    <submittedName>
        <fullName evidence="2">DUF1521 domain-containing protein</fullName>
    </submittedName>
</protein>
<dbReference type="Proteomes" id="UP000722336">
    <property type="component" value="Unassembled WGS sequence"/>
</dbReference>
<reference evidence="2 3" key="1">
    <citation type="submission" date="2021-04" db="EMBL/GenBank/DDBJ databases">
        <authorList>
            <person name="Pira H."/>
            <person name="Risdian C."/>
            <person name="Wink J."/>
        </authorList>
    </citation>
    <scope>NUCLEOTIDE SEQUENCE [LARGE SCALE GENOMIC DNA]</scope>
    <source>
        <strain evidence="2 3">WHA3</strain>
    </source>
</reference>